<proteinExistence type="predicted"/>
<sequence>MVDQKEMTEELGKGKLFGALAAPRLHLHRRRTHSPEAARNAVRPTLTVPCSCC</sequence>
<protein>
    <submittedName>
        <fullName evidence="1">Uncharacterized protein</fullName>
    </submittedName>
</protein>
<reference evidence="2" key="1">
    <citation type="journal article" date="2019" name="Int. J. Syst. Evol. Microbiol.">
        <title>The Global Catalogue of Microorganisms (GCM) 10K type strain sequencing project: providing services to taxonomists for standard genome sequencing and annotation.</title>
        <authorList>
            <consortium name="The Broad Institute Genomics Platform"/>
            <consortium name="The Broad Institute Genome Sequencing Center for Infectious Disease"/>
            <person name="Wu L."/>
            <person name="Ma J."/>
        </authorList>
    </citation>
    <scope>NUCLEOTIDE SEQUENCE [LARGE SCALE GENOMIC DNA]</scope>
    <source>
        <strain evidence="2">JCM 16924</strain>
    </source>
</reference>
<dbReference type="RefSeq" id="WP_345566364.1">
    <property type="nucleotide sequence ID" value="NZ_BAAAZX010000015.1"/>
</dbReference>
<accession>A0ABP7S1B5</accession>
<keyword evidence="2" id="KW-1185">Reference proteome</keyword>
<organism evidence="1 2">
    <name type="scientific">Streptomyces plumbiresistens</name>
    <dbReference type="NCBI Taxonomy" id="511811"/>
    <lineage>
        <taxon>Bacteria</taxon>
        <taxon>Bacillati</taxon>
        <taxon>Actinomycetota</taxon>
        <taxon>Actinomycetes</taxon>
        <taxon>Kitasatosporales</taxon>
        <taxon>Streptomycetaceae</taxon>
        <taxon>Streptomyces</taxon>
    </lineage>
</organism>
<dbReference type="Proteomes" id="UP001500456">
    <property type="component" value="Unassembled WGS sequence"/>
</dbReference>
<evidence type="ECO:0000313" key="2">
    <source>
        <dbReference type="Proteomes" id="UP001500456"/>
    </source>
</evidence>
<gene>
    <name evidence="1" type="ORF">GCM10022232_50650</name>
</gene>
<comment type="caution">
    <text evidence="1">The sequence shown here is derived from an EMBL/GenBank/DDBJ whole genome shotgun (WGS) entry which is preliminary data.</text>
</comment>
<name>A0ABP7S1B5_9ACTN</name>
<evidence type="ECO:0000313" key="1">
    <source>
        <dbReference type="EMBL" id="GAA4005038.1"/>
    </source>
</evidence>
<dbReference type="EMBL" id="BAAAZX010000015">
    <property type="protein sequence ID" value="GAA4005038.1"/>
    <property type="molecule type" value="Genomic_DNA"/>
</dbReference>